<proteinExistence type="predicted"/>
<evidence type="ECO:0000313" key="3">
    <source>
        <dbReference type="EMBL" id="CAK0885391.1"/>
    </source>
</evidence>
<comment type="caution">
    <text evidence="3">The sequence shown here is derived from an EMBL/GenBank/DDBJ whole genome shotgun (WGS) entry which is preliminary data.</text>
</comment>
<evidence type="ECO:0000313" key="4">
    <source>
        <dbReference type="Proteomes" id="UP001189429"/>
    </source>
</evidence>
<keyword evidence="2" id="KW-0732">Signal</keyword>
<accession>A0ABN9WG38</accession>
<feature type="signal peptide" evidence="2">
    <location>
        <begin position="1"/>
        <end position="27"/>
    </location>
</feature>
<keyword evidence="4" id="KW-1185">Reference proteome</keyword>
<feature type="non-terminal residue" evidence="3">
    <location>
        <position position="297"/>
    </location>
</feature>
<feature type="coiled-coil region" evidence="1">
    <location>
        <begin position="133"/>
        <end position="167"/>
    </location>
</feature>
<dbReference type="Proteomes" id="UP001189429">
    <property type="component" value="Unassembled WGS sequence"/>
</dbReference>
<dbReference type="EMBL" id="CAUYUJ010018664">
    <property type="protein sequence ID" value="CAK0885391.1"/>
    <property type="molecule type" value="Genomic_DNA"/>
</dbReference>
<gene>
    <name evidence="3" type="ORF">PCOR1329_LOCUS67019</name>
</gene>
<organism evidence="3 4">
    <name type="scientific">Prorocentrum cordatum</name>
    <dbReference type="NCBI Taxonomy" id="2364126"/>
    <lineage>
        <taxon>Eukaryota</taxon>
        <taxon>Sar</taxon>
        <taxon>Alveolata</taxon>
        <taxon>Dinophyceae</taxon>
        <taxon>Prorocentrales</taxon>
        <taxon>Prorocentraceae</taxon>
        <taxon>Prorocentrum</taxon>
    </lineage>
</organism>
<keyword evidence="1" id="KW-0175">Coiled coil</keyword>
<evidence type="ECO:0000256" key="2">
    <source>
        <dbReference type="SAM" id="SignalP"/>
    </source>
</evidence>
<feature type="chain" id="PRO_5046492762" evidence="2">
    <location>
        <begin position="28"/>
        <end position="297"/>
    </location>
</feature>
<name>A0ABN9WG38_9DINO</name>
<evidence type="ECO:0000256" key="1">
    <source>
        <dbReference type="SAM" id="Coils"/>
    </source>
</evidence>
<protein>
    <submittedName>
        <fullName evidence="3">Uncharacterized protein</fullName>
    </submittedName>
</protein>
<reference evidence="3" key="1">
    <citation type="submission" date="2023-10" db="EMBL/GenBank/DDBJ databases">
        <authorList>
            <person name="Chen Y."/>
            <person name="Shah S."/>
            <person name="Dougan E. K."/>
            <person name="Thang M."/>
            <person name="Chan C."/>
        </authorList>
    </citation>
    <scope>NUCLEOTIDE SEQUENCE [LARGE SCALE GENOMIC DNA]</scope>
</reference>
<sequence length="297" mass="32345">MDLRLLQRANSTLAVVLCLRWCFRGQAHEVTQSASAAALSQQVAQGRLLSPAVERYLSRLVPATQQFAEAHPSWGEWQAPTDSRHLQAFKDRLSARMTTLAKAAVAALRARKGDEDFKEELGMLRYCQAKDRLHNTYARINVLEAQAEEGREEVEDLNQSLIDIDNKIKAEIAEIIQQPPSTMAVESGTAQGTAPPSPGLPAEAVSFREQRDAALQQRDLIYQHNQQMAAQMRLMHQYMLNHCATAAPPPAGPFPTLQAAEPVSAPAAGVPAAGSTASAPASLTDAQLQAAIIEMYQ</sequence>